<dbReference type="EC" id="3.1.4.4" evidence="3"/>
<keyword evidence="6" id="KW-0443">Lipid metabolism</keyword>
<dbReference type="GO" id="GO:0004630">
    <property type="term" value="F:phospholipase D activity"/>
    <property type="evidence" value="ECO:0007669"/>
    <property type="project" value="UniProtKB-EC"/>
</dbReference>
<dbReference type="Pfam" id="PF13091">
    <property type="entry name" value="PLDc_2"/>
    <property type="match status" value="1"/>
</dbReference>
<dbReference type="InterPro" id="IPR051406">
    <property type="entry name" value="PLD_domain"/>
</dbReference>
<dbReference type="CDD" id="cd09116">
    <property type="entry name" value="PLDc_Nuc_like"/>
    <property type="match status" value="1"/>
</dbReference>
<dbReference type="PANTHER" id="PTHR43856">
    <property type="entry name" value="CARDIOLIPIN HYDROLASE"/>
    <property type="match status" value="1"/>
</dbReference>
<sequence>MKRLLLAAAATFSVPSQPGGLLSQEPLAVGVRVFYGPRAGFEDLDLRLIGGARKSIDMAAYVLTDRAVISALGAAAMRGVRVRIYIDGEERGGLSPAIEAIAAARNMQIKRKGRSRDLMHLKSYQVDGRALRSGSANFSVSGAEFQDNDLILIESPAAVAQFEETFERLWARSDNQKIGMR</sequence>
<protein>
    <recommendedName>
        <fullName evidence="3">phospholipase D</fullName>
        <ecNumber evidence="3">3.1.4.4</ecNumber>
    </recommendedName>
</protein>
<evidence type="ECO:0000256" key="3">
    <source>
        <dbReference type="ARBA" id="ARBA00012027"/>
    </source>
</evidence>
<evidence type="ECO:0000256" key="6">
    <source>
        <dbReference type="ARBA" id="ARBA00023098"/>
    </source>
</evidence>
<dbReference type="SUPFAM" id="SSF56024">
    <property type="entry name" value="Phospholipase D/nuclease"/>
    <property type="match status" value="1"/>
</dbReference>
<evidence type="ECO:0000259" key="7">
    <source>
        <dbReference type="Pfam" id="PF13091"/>
    </source>
</evidence>
<dbReference type="Proteomes" id="UP000245137">
    <property type="component" value="Unassembled WGS sequence"/>
</dbReference>
<dbReference type="InterPro" id="IPR025202">
    <property type="entry name" value="PLD-like_dom"/>
</dbReference>
<dbReference type="GO" id="GO:0016891">
    <property type="term" value="F:RNA endonuclease activity producing 5'-phosphomonoesters, hydrolytic mechanism"/>
    <property type="evidence" value="ECO:0007669"/>
    <property type="project" value="TreeGrafter"/>
</dbReference>
<gene>
    <name evidence="8" type="ORF">C5689_17250</name>
</gene>
<dbReference type="Gene3D" id="3.30.870.10">
    <property type="entry name" value="Endonuclease Chain A"/>
    <property type="match status" value="1"/>
</dbReference>
<feature type="domain" description="Phospholipase D-like" evidence="7">
    <location>
        <begin position="47"/>
        <end position="170"/>
    </location>
</feature>
<accession>A0A2U1SLZ9</accession>
<dbReference type="GO" id="GO:0016042">
    <property type="term" value="P:lipid catabolic process"/>
    <property type="evidence" value="ECO:0007669"/>
    <property type="project" value="UniProtKB-KW"/>
</dbReference>
<evidence type="ECO:0000256" key="4">
    <source>
        <dbReference type="ARBA" id="ARBA00022801"/>
    </source>
</evidence>
<evidence type="ECO:0000313" key="9">
    <source>
        <dbReference type="Proteomes" id="UP000245137"/>
    </source>
</evidence>
<comment type="caution">
    <text evidence="8">The sequence shown here is derived from an EMBL/GenBank/DDBJ whole genome shotgun (WGS) entry which is preliminary data.</text>
</comment>
<evidence type="ECO:0000256" key="5">
    <source>
        <dbReference type="ARBA" id="ARBA00022963"/>
    </source>
</evidence>
<name>A0A2U1SLZ9_METSR</name>
<proteinExistence type="inferred from homology"/>
<comment type="catalytic activity">
    <reaction evidence="1">
        <text>a 1,2-diacyl-sn-glycero-3-phosphocholine + H2O = a 1,2-diacyl-sn-glycero-3-phosphate + choline + H(+)</text>
        <dbReference type="Rhea" id="RHEA:14445"/>
        <dbReference type="ChEBI" id="CHEBI:15354"/>
        <dbReference type="ChEBI" id="CHEBI:15377"/>
        <dbReference type="ChEBI" id="CHEBI:15378"/>
        <dbReference type="ChEBI" id="CHEBI:57643"/>
        <dbReference type="ChEBI" id="CHEBI:58608"/>
        <dbReference type="EC" id="3.1.4.4"/>
    </reaction>
</comment>
<dbReference type="AlphaFoldDB" id="A0A2U1SLZ9"/>
<dbReference type="PANTHER" id="PTHR43856:SF1">
    <property type="entry name" value="MITOCHONDRIAL CARDIOLIPIN HYDROLASE"/>
    <property type="match status" value="1"/>
</dbReference>
<keyword evidence="5" id="KW-0442">Lipid degradation</keyword>
<reference evidence="8 9" key="1">
    <citation type="journal article" date="2018" name="Appl. Microbiol. Biotechnol.">
        <title>Co-cultivation of the strictly anaerobic methanogen Methanosarcina barkeri with aerobic methanotrophs in an oxygen-limited membrane bioreactor.</title>
        <authorList>
            <person name="In 't Zandt M.H."/>
            <person name="van den Bosch T.J.M."/>
            <person name="Rijkers R."/>
            <person name="van Kessel M.A.H.J."/>
            <person name="Jetten M.S.M."/>
            <person name="Welte C.U."/>
        </authorList>
    </citation>
    <scope>NUCLEOTIDE SEQUENCE [LARGE SCALE GENOMIC DNA]</scope>
    <source>
        <strain evidence="8 9">DSM 17706</strain>
    </source>
</reference>
<keyword evidence="4" id="KW-0378">Hydrolase</keyword>
<comment type="similarity">
    <text evidence="2">Belongs to the phospholipase D family.</text>
</comment>
<dbReference type="EMBL" id="PUIV01000042">
    <property type="protein sequence ID" value="PWB92623.1"/>
    <property type="molecule type" value="Genomic_DNA"/>
</dbReference>
<dbReference type="OrthoDB" id="9814092at2"/>
<evidence type="ECO:0000313" key="8">
    <source>
        <dbReference type="EMBL" id="PWB92623.1"/>
    </source>
</evidence>
<organism evidence="8 9">
    <name type="scientific">Methylosinus sporium</name>
    <dbReference type="NCBI Taxonomy" id="428"/>
    <lineage>
        <taxon>Bacteria</taxon>
        <taxon>Pseudomonadati</taxon>
        <taxon>Pseudomonadota</taxon>
        <taxon>Alphaproteobacteria</taxon>
        <taxon>Hyphomicrobiales</taxon>
        <taxon>Methylocystaceae</taxon>
        <taxon>Methylosinus</taxon>
    </lineage>
</organism>
<keyword evidence="9" id="KW-1185">Reference proteome</keyword>
<evidence type="ECO:0000256" key="2">
    <source>
        <dbReference type="ARBA" id="ARBA00008664"/>
    </source>
</evidence>
<dbReference type="RefSeq" id="WP_108918480.1">
    <property type="nucleotide sequence ID" value="NZ_BGJY01000032.1"/>
</dbReference>
<evidence type="ECO:0000256" key="1">
    <source>
        <dbReference type="ARBA" id="ARBA00000798"/>
    </source>
</evidence>